<dbReference type="InterPro" id="IPR029058">
    <property type="entry name" value="AB_hydrolase_fold"/>
</dbReference>
<dbReference type="EMBL" id="VFMN01000001">
    <property type="protein sequence ID" value="TQJ10734.1"/>
    <property type="molecule type" value="Genomic_DNA"/>
</dbReference>
<dbReference type="Proteomes" id="UP000317893">
    <property type="component" value="Unassembled WGS sequence"/>
</dbReference>
<gene>
    <name evidence="1" type="ORF">FB458_3870</name>
</gene>
<dbReference type="RefSeq" id="WP_141849916.1">
    <property type="nucleotide sequence ID" value="NZ_BAAAPR010000023.1"/>
</dbReference>
<evidence type="ECO:0000313" key="1">
    <source>
        <dbReference type="EMBL" id="TQJ10734.1"/>
    </source>
</evidence>
<evidence type="ECO:0000313" key="2">
    <source>
        <dbReference type="Proteomes" id="UP000317893"/>
    </source>
</evidence>
<dbReference type="AlphaFoldDB" id="A0A542E609"/>
<dbReference type="SUPFAM" id="SSF53474">
    <property type="entry name" value="alpha/beta-Hydrolases"/>
    <property type="match status" value="1"/>
</dbReference>
<comment type="caution">
    <text evidence="1">The sequence shown here is derived from an EMBL/GenBank/DDBJ whole genome shotgun (WGS) entry which is preliminary data.</text>
</comment>
<proteinExistence type="predicted"/>
<organism evidence="1 2">
    <name type="scientific">Lapillicoccus jejuensis</name>
    <dbReference type="NCBI Taxonomy" id="402171"/>
    <lineage>
        <taxon>Bacteria</taxon>
        <taxon>Bacillati</taxon>
        <taxon>Actinomycetota</taxon>
        <taxon>Actinomycetes</taxon>
        <taxon>Micrococcales</taxon>
        <taxon>Intrasporangiaceae</taxon>
        <taxon>Lapillicoccus</taxon>
    </lineage>
</organism>
<dbReference type="Gene3D" id="3.40.50.1820">
    <property type="entry name" value="alpha/beta hydrolase"/>
    <property type="match status" value="1"/>
</dbReference>
<accession>A0A542E609</accession>
<keyword evidence="2" id="KW-1185">Reference proteome</keyword>
<sequence length="240" mass="26770">MDKAVERWWSPRLYQDLTLARWGHYGTPLLLFPTAGGDAEEVERMGLLDSIGHLVEAGAVKVYSVDSLAGRALARREGDPAHRMWLFNAFHRAVEHEVVPAVHMDCGGPVDLVTAGASIGAFNAVAMVARFPRHFRAALGMSGTYDLQAFLGESNDDLYYASPLQFLPGLHGEDLDVLRSRFLLLAAGTGRWEDIGESWRLANVLGEKGIPNRVDDWGPHRDHDWPTWREMLPTYLPQLL</sequence>
<dbReference type="OrthoDB" id="9775130at2"/>
<name>A0A542E609_9MICO</name>
<reference evidence="1 2" key="1">
    <citation type="submission" date="2019-06" db="EMBL/GenBank/DDBJ databases">
        <title>Sequencing the genomes of 1000 actinobacteria strains.</title>
        <authorList>
            <person name="Klenk H.-P."/>
        </authorList>
    </citation>
    <scope>NUCLEOTIDE SEQUENCE [LARGE SCALE GENOMIC DNA]</scope>
    <source>
        <strain evidence="1 2">DSM 18607</strain>
    </source>
</reference>
<protein>
    <submittedName>
        <fullName evidence="1">Esterase/lipase superfamily enzyme</fullName>
    </submittedName>
</protein>